<proteinExistence type="predicted"/>
<dbReference type="GeneID" id="30013289"/>
<sequence length="409" mass="44814">MSTPTIQVLGVSAAEEAGLRVDDKVNTRSRLRLHGRISVFNQDGSFDTVRIRLQGAIHTRIGSQAAVQKIPSTSIVKTNLDFKPAYSASQQRTEEQYLDFVCPIPSPRRGVPDEFVPSMTLSGTTYLTKVTALTNRELLEGSCQVAYTLEAEFLRSPTNQVVRRISCPVDVSSGLTPLEVEVTSDGYSDHVAQIAKPQLRWNRLLGSQSQPEVSVHLPKLVGCAVNDSSTASTGCRRLTVPVSVNIAFPSHNRRPAQSLMEKDSLNCSVTARWLTKRTFTTGPAAVESTVHSDRASTQKFATTLPPLYKSSTETSKYTTSMELELLLPESISTPTISTDLLKVSYTLDLSMSFEVIGNDLLKGPYTANFSLPVALRAAQPQSLISRRSFDPLLGLVEEQSLYAPPPYVY</sequence>
<dbReference type="EMBL" id="LVYI01000008">
    <property type="protein sequence ID" value="OAP57009.1"/>
    <property type="molecule type" value="Genomic_DNA"/>
</dbReference>
<evidence type="ECO:0000313" key="1">
    <source>
        <dbReference type="EMBL" id="OAP57009.1"/>
    </source>
</evidence>
<evidence type="ECO:0008006" key="3">
    <source>
        <dbReference type="Google" id="ProtNLM"/>
    </source>
</evidence>
<reference evidence="1 2" key="1">
    <citation type="submission" date="2016-04" db="EMBL/GenBank/DDBJ databases">
        <title>Draft genome of Fonsecaea erecta CBS 125763.</title>
        <authorList>
            <person name="Weiss V.A."/>
            <person name="Vicente V.A."/>
            <person name="Raittz R.T."/>
            <person name="Moreno L.F."/>
            <person name="De Souza E.M."/>
            <person name="Pedrosa F.O."/>
            <person name="Steffens M.B."/>
            <person name="Faoro H."/>
            <person name="Tadra-Sfeir M.Z."/>
            <person name="Najafzadeh M.J."/>
            <person name="Felipe M.S."/>
            <person name="Teixeira M."/>
            <person name="Sun J."/>
            <person name="Xi L."/>
            <person name="Gomes R."/>
            <person name="De Azevedo C.M."/>
            <person name="Salgado C.G."/>
            <person name="Da Silva M.B."/>
            <person name="Nascimento M.F."/>
            <person name="Queiroz-Telles F."/>
            <person name="Attili D.S."/>
            <person name="Gorbushina A."/>
        </authorList>
    </citation>
    <scope>NUCLEOTIDE SEQUENCE [LARGE SCALE GENOMIC DNA]</scope>
    <source>
        <strain evidence="1 2">CBS 125763</strain>
    </source>
</reference>
<dbReference type="RefSeq" id="XP_018690376.1">
    <property type="nucleotide sequence ID" value="XM_018840629.1"/>
</dbReference>
<gene>
    <name evidence="1" type="ORF">AYL99_09121</name>
</gene>
<comment type="caution">
    <text evidence="1">The sequence shown here is derived from an EMBL/GenBank/DDBJ whole genome shotgun (WGS) entry which is preliminary data.</text>
</comment>
<evidence type="ECO:0000313" key="2">
    <source>
        <dbReference type="Proteomes" id="UP000078343"/>
    </source>
</evidence>
<keyword evidence="2" id="KW-1185">Reference proteome</keyword>
<dbReference type="AlphaFoldDB" id="A0A178ZB58"/>
<dbReference type="Proteomes" id="UP000078343">
    <property type="component" value="Unassembled WGS sequence"/>
</dbReference>
<protein>
    <recommendedName>
        <fullName evidence="3">Arrestin-like N-terminal domain-containing protein</fullName>
    </recommendedName>
</protein>
<organism evidence="1 2">
    <name type="scientific">Fonsecaea erecta</name>
    <dbReference type="NCBI Taxonomy" id="1367422"/>
    <lineage>
        <taxon>Eukaryota</taxon>
        <taxon>Fungi</taxon>
        <taxon>Dikarya</taxon>
        <taxon>Ascomycota</taxon>
        <taxon>Pezizomycotina</taxon>
        <taxon>Eurotiomycetes</taxon>
        <taxon>Chaetothyriomycetidae</taxon>
        <taxon>Chaetothyriales</taxon>
        <taxon>Herpotrichiellaceae</taxon>
        <taxon>Fonsecaea</taxon>
    </lineage>
</organism>
<dbReference type="OrthoDB" id="4157504at2759"/>
<name>A0A178ZB58_9EURO</name>
<accession>A0A178ZB58</accession>